<evidence type="ECO:0000256" key="1">
    <source>
        <dbReference type="SAM" id="SignalP"/>
    </source>
</evidence>
<evidence type="ECO:0000313" key="2">
    <source>
        <dbReference type="EMBL" id="NID12975.1"/>
    </source>
</evidence>
<comment type="caution">
    <text evidence="2">The sequence shown here is derived from an EMBL/GenBank/DDBJ whole genome shotgun (WGS) entry which is preliminary data.</text>
</comment>
<feature type="signal peptide" evidence="1">
    <location>
        <begin position="1"/>
        <end position="16"/>
    </location>
</feature>
<dbReference type="RefSeq" id="WP_166693647.1">
    <property type="nucleotide sequence ID" value="NZ_WAEL01000009.1"/>
</dbReference>
<dbReference type="Proteomes" id="UP000606008">
    <property type="component" value="Unassembled WGS sequence"/>
</dbReference>
<keyword evidence="1" id="KW-0732">Signal</keyword>
<gene>
    <name evidence="2" type="ORF">F7231_22580</name>
</gene>
<feature type="chain" id="PRO_5047346987" description="Outer membrane protein assembly factor BamE" evidence="1">
    <location>
        <begin position="17"/>
        <end position="268"/>
    </location>
</feature>
<reference evidence="2" key="1">
    <citation type="submission" date="2024-05" db="EMBL/GenBank/DDBJ databases">
        <authorList>
            <person name="Jung D.-H."/>
        </authorList>
    </citation>
    <scope>NUCLEOTIDE SEQUENCE</scope>
    <source>
        <strain evidence="2">JA-25</strain>
    </source>
</reference>
<evidence type="ECO:0008006" key="4">
    <source>
        <dbReference type="Google" id="ProtNLM"/>
    </source>
</evidence>
<accession>A0ABX0QP94</accession>
<name>A0ABX0QP94_9BACT</name>
<dbReference type="EMBL" id="WAEL01000009">
    <property type="protein sequence ID" value="NID12975.1"/>
    <property type="molecule type" value="Genomic_DNA"/>
</dbReference>
<evidence type="ECO:0000313" key="3">
    <source>
        <dbReference type="Proteomes" id="UP000606008"/>
    </source>
</evidence>
<keyword evidence="3" id="KW-1185">Reference proteome</keyword>
<protein>
    <recommendedName>
        <fullName evidence="4">Outer membrane protein assembly factor BamE</fullName>
    </recommendedName>
</protein>
<sequence length="268" mass="29363">MHALLTLVAVCLSGTAALCSSSVETERVVNARTGINQPTLFTPVPDYETVSKLSCGESTQQTVRLLLGTPTDVSVGAIQSEWMYRRGKTSVHIVFDAEKKVVAYSYQAPPLQPSAELAIEQIKLVKAGDTEAELIRLLGEPTYASVSLRHKEVSYNSTPRQASFQVKLNTSKPTFVVAEYLFTEPLKKSASTSASSVLTADNVLTLEQGKTSLADVVQAFGTPAQRTISLKDEQWFYESAEARLMLQFSRSLPETLLTYQYNTKAAQK</sequence>
<organism evidence="2 3">
    <name type="scientific">Fibrivirga algicola</name>
    <dbReference type="NCBI Taxonomy" id="2950420"/>
    <lineage>
        <taxon>Bacteria</taxon>
        <taxon>Pseudomonadati</taxon>
        <taxon>Bacteroidota</taxon>
        <taxon>Cytophagia</taxon>
        <taxon>Cytophagales</taxon>
        <taxon>Spirosomataceae</taxon>
        <taxon>Fibrivirga</taxon>
    </lineage>
</organism>
<proteinExistence type="predicted"/>